<dbReference type="AlphaFoldDB" id="A0A9D2S2V2"/>
<comment type="caution">
    <text evidence="1">The sequence shown here is derived from an EMBL/GenBank/DDBJ whole genome shotgun (WGS) entry which is preliminary data.</text>
</comment>
<dbReference type="Proteomes" id="UP000886803">
    <property type="component" value="Unassembled WGS sequence"/>
</dbReference>
<gene>
    <name evidence="1" type="ORF">H9945_05145</name>
</gene>
<protein>
    <submittedName>
        <fullName evidence="1">Uncharacterized protein</fullName>
    </submittedName>
</protein>
<proteinExistence type="predicted"/>
<reference evidence="1" key="1">
    <citation type="journal article" date="2021" name="PeerJ">
        <title>Extensive microbial diversity within the chicken gut microbiome revealed by metagenomics and culture.</title>
        <authorList>
            <person name="Gilroy R."/>
            <person name="Ravi A."/>
            <person name="Getino M."/>
            <person name="Pursley I."/>
            <person name="Horton D.L."/>
            <person name="Alikhan N.F."/>
            <person name="Baker D."/>
            <person name="Gharbi K."/>
            <person name="Hall N."/>
            <person name="Watson M."/>
            <person name="Adriaenssens E.M."/>
            <person name="Foster-Nyarko E."/>
            <person name="Jarju S."/>
            <person name="Secka A."/>
            <person name="Antonio M."/>
            <person name="Oren A."/>
            <person name="Chaudhuri R.R."/>
            <person name="La Ragione R."/>
            <person name="Hildebrand F."/>
            <person name="Pallen M.J."/>
        </authorList>
    </citation>
    <scope>NUCLEOTIDE SEQUENCE</scope>
    <source>
        <strain evidence="1">ChiBcec8-13705</strain>
    </source>
</reference>
<organism evidence="1 2">
    <name type="scientific">Candidatus Gemmiger avicola</name>
    <dbReference type="NCBI Taxonomy" id="2838605"/>
    <lineage>
        <taxon>Bacteria</taxon>
        <taxon>Bacillati</taxon>
        <taxon>Bacillota</taxon>
        <taxon>Clostridia</taxon>
        <taxon>Eubacteriales</taxon>
        <taxon>Gemmiger</taxon>
    </lineage>
</organism>
<reference evidence="1" key="2">
    <citation type="submission" date="2021-04" db="EMBL/GenBank/DDBJ databases">
        <authorList>
            <person name="Gilroy R."/>
        </authorList>
    </citation>
    <scope>NUCLEOTIDE SEQUENCE</scope>
    <source>
        <strain evidence="1">ChiBcec8-13705</strain>
    </source>
</reference>
<accession>A0A9D2S2V2</accession>
<name>A0A9D2S2V2_9FIRM</name>
<evidence type="ECO:0000313" key="2">
    <source>
        <dbReference type="Proteomes" id="UP000886803"/>
    </source>
</evidence>
<evidence type="ECO:0000313" key="1">
    <source>
        <dbReference type="EMBL" id="HJB41867.1"/>
    </source>
</evidence>
<sequence>MREYLKDPEFVRRYEEAFANLVQSAADQAKQGFSSAIERLRGIVEDDDQAPQVQIQASRSLLEYGMKLTEQADILAKLDELERWKNNEC</sequence>
<dbReference type="EMBL" id="DWYG01000078">
    <property type="protein sequence ID" value="HJB41867.1"/>
    <property type="molecule type" value="Genomic_DNA"/>
</dbReference>